<evidence type="ECO:0000256" key="1">
    <source>
        <dbReference type="SAM" id="Phobius"/>
    </source>
</evidence>
<organism evidence="2">
    <name type="scientific">Brassica oleracea</name>
    <name type="common">Wild cabbage</name>
    <dbReference type="NCBI Taxonomy" id="3712"/>
    <lineage>
        <taxon>Eukaryota</taxon>
        <taxon>Viridiplantae</taxon>
        <taxon>Streptophyta</taxon>
        <taxon>Embryophyta</taxon>
        <taxon>Tracheophyta</taxon>
        <taxon>Spermatophyta</taxon>
        <taxon>Magnoliopsida</taxon>
        <taxon>eudicotyledons</taxon>
        <taxon>Gunneridae</taxon>
        <taxon>Pentapetalae</taxon>
        <taxon>rosids</taxon>
        <taxon>malvids</taxon>
        <taxon>Brassicales</taxon>
        <taxon>Brassicaceae</taxon>
        <taxon>Brassiceae</taxon>
        <taxon>Brassica</taxon>
    </lineage>
</organism>
<accession>A0A3P6C8D7</accession>
<name>A0A3P6C8D7_BRAOL</name>
<feature type="transmembrane region" description="Helical" evidence="1">
    <location>
        <begin position="6"/>
        <end position="24"/>
    </location>
</feature>
<keyword evidence="1" id="KW-0812">Transmembrane</keyword>
<sequence>MKYTTFTVWVALIINEPIVIWIRLRFALDRKQVCASYRYESEHFVASSTILAQATSLRWDQLIIISTITIWKHKPTTSCLQWTQESGFLCEFLSNNELASASTDSTPYGTSRTTCQFGH</sequence>
<dbReference type="EMBL" id="LR031873">
    <property type="protein sequence ID" value="VDD14573.1"/>
    <property type="molecule type" value="Genomic_DNA"/>
</dbReference>
<proteinExistence type="predicted"/>
<evidence type="ECO:0000313" key="2">
    <source>
        <dbReference type="EMBL" id="VDD14573.1"/>
    </source>
</evidence>
<reference evidence="2" key="1">
    <citation type="submission" date="2018-11" db="EMBL/GenBank/DDBJ databases">
        <authorList>
            <consortium name="Genoscope - CEA"/>
            <person name="William W."/>
        </authorList>
    </citation>
    <scope>NUCLEOTIDE SEQUENCE</scope>
</reference>
<keyword evidence="1" id="KW-1133">Transmembrane helix</keyword>
<keyword evidence="1" id="KW-0472">Membrane</keyword>
<gene>
    <name evidence="2" type="ORF">BOLC4T27720H</name>
</gene>
<protein>
    <submittedName>
        <fullName evidence="2">Uncharacterized protein</fullName>
    </submittedName>
</protein>
<dbReference type="AlphaFoldDB" id="A0A3P6C8D7"/>